<evidence type="ECO:0000313" key="1">
    <source>
        <dbReference type="EMBL" id="KAH7865317.1"/>
    </source>
</evidence>
<keyword evidence="2" id="KW-1185">Reference proteome</keyword>
<gene>
    <name evidence="1" type="ORF">Vadar_005044</name>
</gene>
<accession>A0ACB7ZHJ0</accession>
<evidence type="ECO:0000313" key="2">
    <source>
        <dbReference type="Proteomes" id="UP000828048"/>
    </source>
</evidence>
<comment type="caution">
    <text evidence="1">The sequence shown here is derived from an EMBL/GenBank/DDBJ whole genome shotgun (WGS) entry which is preliminary data.</text>
</comment>
<organism evidence="1 2">
    <name type="scientific">Vaccinium darrowii</name>
    <dbReference type="NCBI Taxonomy" id="229202"/>
    <lineage>
        <taxon>Eukaryota</taxon>
        <taxon>Viridiplantae</taxon>
        <taxon>Streptophyta</taxon>
        <taxon>Embryophyta</taxon>
        <taxon>Tracheophyta</taxon>
        <taxon>Spermatophyta</taxon>
        <taxon>Magnoliopsida</taxon>
        <taxon>eudicotyledons</taxon>
        <taxon>Gunneridae</taxon>
        <taxon>Pentapetalae</taxon>
        <taxon>asterids</taxon>
        <taxon>Ericales</taxon>
        <taxon>Ericaceae</taxon>
        <taxon>Vaccinioideae</taxon>
        <taxon>Vaccinieae</taxon>
        <taxon>Vaccinium</taxon>
    </lineage>
</organism>
<protein>
    <submittedName>
        <fullName evidence="1">Uncharacterized protein</fullName>
    </submittedName>
</protein>
<name>A0ACB7ZHJ0_9ERIC</name>
<dbReference type="EMBL" id="CM037159">
    <property type="protein sequence ID" value="KAH7865317.1"/>
    <property type="molecule type" value="Genomic_DNA"/>
</dbReference>
<proteinExistence type="predicted"/>
<reference evidence="1 2" key="1">
    <citation type="journal article" date="2021" name="Hortic Res">
        <title>High-quality reference genome and annotation aids understanding of berry development for evergreen blueberry (Vaccinium darrowii).</title>
        <authorList>
            <person name="Yu J."/>
            <person name="Hulse-Kemp A.M."/>
            <person name="Babiker E."/>
            <person name="Staton M."/>
        </authorList>
    </citation>
    <scope>NUCLEOTIDE SEQUENCE [LARGE SCALE GENOMIC DNA]</scope>
    <source>
        <strain evidence="2">cv. NJ 8807/NJ 8810</strain>
        <tissue evidence="1">Young leaf</tissue>
    </source>
</reference>
<dbReference type="Proteomes" id="UP000828048">
    <property type="component" value="Chromosome 9"/>
</dbReference>
<sequence length="318" mass="34612">MGSRGSICVLALVVFALSTSAQLSPNFYDETCPSALATIKAVVDAELMREQRMGASLLRLHFHDCFVQTCDGSILLDPAPNIDSEKTAIPNAFSVRGFDTIDRIKLAVDNACGKPVVSCADIVAVAARDSVVALGGPSWEVQLGRRDSLNGNSTLANINLPSPFFNLQQLIANFQNQGLDVRDLVALSGGHTIGLAHCNLFKNRIYNENSTTINPAFAHLRQGRCPPSGGDRELSPLDFTPRQFDTNYYSNLVNKEGLFDSDQALYEGGVTDGWVNLYSQNPQLFFEDFATSMVKMGNITPLTGDEGQIRVNCRKVND</sequence>